<feature type="domain" description="Nudix hydrolase" evidence="5">
    <location>
        <begin position="7"/>
        <end position="136"/>
    </location>
</feature>
<evidence type="ECO:0000259" key="5">
    <source>
        <dbReference type="PROSITE" id="PS51462"/>
    </source>
</evidence>
<sequence>MSEEKKQPRVCVGVLLLNPKGEILFIRSHKFSNTWTIPGGGVEWGEKAEDTVVRETKEETGLHATDVQFLQVEECIFPKEFHKERHFIFLDYYAKTQGGEVILNEEAEEYCWRTPTEARRLDLNTSTRGFLEAYMKEVKGE</sequence>
<dbReference type="InterPro" id="IPR020476">
    <property type="entry name" value="Nudix_hydrolase"/>
</dbReference>
<dbReference type="Gene3D" id="3.90.79.10">
    <property type="entry name" value="Nucleoside Triphosphate Pyrophosphohydrolase"/>
    <property type="match status" value="1"/>
</dbReference>
<name>A0A2H0KAM0_9BACT</name>
<protein>
    <recommendedName>
        <fullName evidence="5">Nudix hydrolase domain-containing protein</fullName>
    </recommendedName>
</protein>
<dbReference type="AlphaFoldDB" id="A0A2H0KAM0"/>
<dbReference type="GO" id="GO:0016787">
    <property type="term" value="F:hydrolase activity"/>
    <property type="evidence" value="ECO:0007669"/>
    <property type="project" value="UniProtKB-KW"/>
</dbReference>
<keyword evidence="3" id="KW-0460">Magnesium</keyword>
<dbReference type="InterPro" id="IPR015797">
    <property type="entry name" value="NUDIX_hydrolase-like_dom_sf"/>
</dbReference>
<dbReference type="Pfam" id="PF00293">
    <property type="entry name" value="NUDIX"/>
    <property type="match status" value="1"/>
</dbReference>
<comment type="similarity">
    <text evidence="4">Belongs to the Nudix hydrolase family.</text>
</comment>
<dbReference type="PANTHER" id="PTHR43046">
    <property type="entry name" value="GDP-MANNOSE MANNOSYL HYDROLASE"/>
    <property type="match status" value="1"/>
</dbReference>
<comment type="cofactor">
    <cofactor evidence="1">
        <name>Mg(2+)</name>
        <dbReference type="ChEBI" id="CHEBI:18420"/>
    </cofactor>
</comment>
<dbReference type="PANTHER" id="PTHR43046:SF12">
    <property type="entry name" value="GDP-MANNOSE MANNOSYL HYDROLASE"/>
    <property type="match status" value="1"/>
</dbReference>
<evidence type="ECO:0000256" key="4">
    <source>
        <dbReference type="RuleBase" id="RU003476"/>
    </source>
</evidence>
<comment type="caution">
    <text evidence="6">The sequence shown here is derived from an EMBL/GenBank/DDBJ whole genome shotgun (WGS) entry which is preliminary data.</text>
</comment>
<dbReference type="Proteomes" id="UP000229342">
    <property type="component" value="Unassembled WGS sequence"/>
</dbReference>
<reference evidence="6 7" key="1">
    <citation type="submission" date="2017-09" db="EMBL/GenBank/DDBJ databases">
        <title>Depth-based differentiation of microbial function through sediment-hosted aquifers and enrichment of novel symbionts in the deep terrestrial subsurface.</title>
        <authorList>
            <person name="Probst A.J."/>
            <person name="Ladd B."/>
            <person name="Jarett J.K."/>
            <person name="Geller-Mcgrath D.E."/>
            <person name="Sieber C.M."/>
            <person name="Emerson J.B."/>
            <person name="Anantharaman K."/>
            <person name="Thomas B.C."/>
            <person name="Malmstrom R."/>
            <person name="Stieglmeier M."/>
            <person name="Klingl A."/>
            <person name="Woyke T."/>
            <person name="Ryan C.M."/>
            <person name="Banfield J.F."/>
        </authorList>
    </citation>
    <scope>NUCLEOTIDE SEQUENCE [LARGE SCALE GENOMIC DNA]</scope>
    <source>
        <strain evidence="6">CG11_big_fil_rev_8_21_14_0_20_46_11</strain>
    </source>
</reference>
<evidence type="ECO:0000313" key="7">
    <source>
        <dbReference type="Proteomes" id="UP000229342"/>
    </source>
</evidence>
<evidence type="ECO:0000256" key="3">
    <source>
        <dbReference type="ARBA" id="ARBA00022842"/>
    </source>
</evidence>
<gene>
    <name evidence="6" type="ORF">COV91_04950</name>
</gene>
<dbReference type="SUPFAM" id="SSF55811">
    <property type="entry name" value="Nudix"/>
    <property type="match status" value="1"/>
</dbReference>
<dbReference type="InterPro" id="IPR020084">
    <property type="entry name" value="NUDIX_hydrolase_CS"/>
</dbReference>
<proteinExistence type="inferred from homology"/>
<dbReference type="InterPro" id="IPR000086">
    <property type="entry name" value="NUDIX_hydrolase_dom"/>
</dbReference>
<accession>A0A2H0KAM0</accession>
<evidence type="ECO:0000313" key="6">
    <source>
        <dbReference type="EMBL" id="PIQ68289.1"/>
    </source>
</evidence>
<evidence type="ECO:0000256" key="2">
    <source>
        <dbReference type="ARBA" id="ARBA00022801"/>
    </source>
</evidence>
<dbReference type="PROSITE" id="PS51462">
    <property type="entry name" value="NUDIX"/>
    <property type="match status" value="1"/>
</dbReference>
<keyword evidence="2 4" id="KW-0378">Hydrolase</keyword>
<dbReference type="PRINTS" id="PR00502">
    <property type="entry name" value="NUDIXFAMILY"/>
</dbReference>
<dbReference type="PROSITE" id="PS00893">
    <property type="entry name" value="NUDIX_BOX"/>
    <property type="match status" value="1"/>
</dbReference>
<evidence type="ECO:0000256" key="1">
    <source>
        <dbReference type="ARBA" id="ARBA00001946"/>
    </source>
</evidence>
<organism evidence="6 7">
    <name type="scientific">Candidatus Taylorbacteria bacterium CG11_big_fil_rev_8_21_14_0_20_46_11</name>
    <dbReference type="NCBI Taxonomy" id="1975025"/>
    <lineage>
        <taxon>Bacteria</taxon>
        <taxon>Candidatus Tayloriibacteriota</taxon>
    </lineage>
</organism>
<dbReference type="EMBL" id="PCVG01000064">
    <property type="protein sequence ID" value="PIQ68289.1"/>
    <property type="molecule type" value="Genomic_DNA"/>
</dbReference>